<dbReference type="Gene3D" id="3.90.1200.10">
    <property type="match status" value="1"/>
</dbReference>
<comment type="caution">
    <text evidence="2">The sequence shown here is derived from an EMBL/GenBank/DDBJ whole genome shotgun (WGS) entry which is preliminary data.</text>
</comment>
<sequence length="334" mass="36355">MLVQLLQPGEDTLACLVEVFGLEGVPRRLTRISRGGQGQVWRLDLDGPPRSVAVKELFAGGDEQRIAAEVEFRDLAVAAGIRAPQNLRTVDGRYLAEVGGAVVRVSSWVNGREPRPEDPGVSEWLGRTLATLHTLEHPVDPDHALSDPPIPDLALWLDLAVQGEAAGRPWAADLARAAPELARLGAKTHPVDRGRLVFSHHDVQPSNVLFDPTTMQFVLLDWDGAGPIDPGRELASRLYTWHVRDDRFDTEGARQTLRAYRAAGGHAMIGEAEAYGGLPDALGYIATQVRDSLNHSLPVAMREHSTRETCLLLADTGSAAHDIFEQIIALGRTL</sequence>
<dbReference type="Pfam" id="PF01636">
    <property type="entry name" value="APH"/>
    <property type="match status" value="1"/>
</dbReference>
<keyword evidence="3" id="KW-1185">Reference proteome</keyword>
<dbReference type="InterPro" id="IPR011009">
    <property type="entry name" value="Kinase-like_dom_sf"/>
</dbReference>
<accession>A0A927MT45</accession>
<name>A0A927MT45_9ACTN</name>
<organism evidence="2 3">
    <name type="scientific">Actinopolymorpha pittospori</name>
    <dbReference type="NCBI Taxonomy" id="648752"/>
    <lineage>
        <taxon>Bacteria</taxon>
        <taxon>Bacillati</taxon>
        <taxon>Actinomycetota</taxon>
        <taxon>Actinomycetes</taxon>
        <taxon>Propionibacteriales</taxon>
        <taxon>Actinopolymorphaceae</taxon>
        <taxon>Actinopolymorpha</taxon>
    </lineage>
</organism>
<evidence type="ECO:0000313" key="3">
    <source>
        <dbReference type="Proteomes" id="UP000638648"/>
    </source>
</evidence>
<dbReference type="GO" id="GO:0016301">
    <property type="term" value="F:kinase activity"/>
    <property type="evidence" value="ECO:0007669"/>
    <property type="project" value="UniProtKB-KW"/>
</dbReference>
<protein>
    <submittedName>
        <fullName evidence="2">Ser/Thr protein kinase RdoA (MazF antagonist)</fullName>
    </submittedName>
</protein>
<evidence type="ECO:0000313" key="2">
    <source>
        <dbReference type="EMBL" id="MBE1605842.1"/>
    </source>
</evidence>
<dbReference type="AlphaFoldDB" id="A0A927MT45"/>
<proteinExistence type="predicted"/>
<gene>
    <name evidence="2" type="ORF">HEB94_002690</name>
</gene>
<dbReference type="SUPFAM" id="SSF56112">
    <property type="entry name" value="Protein kinase-like (PK-like)"/>
    <property type="match status" value="1"/>
</dbReference>
<keyword evidence="2" id="KW-0418">Kinase</keyword>
<dbReference type="Proteomes" id="UP000638648">
    <property type="component" value="Unassembled WGS sequence"/>
</dbReference>
<keyword evidence="2" id="KW-0808">Transferase</keyword>
<dbReference type="InterPro" id="IPR002575">
    <property type="entry name" value="Aminoglycoside_PTrfase"/>
</dbReference>
<feature type="domain" description="Aminoglycoside phosphotransferase" evidence="1">
    <location>
        <begin position="29"/>
        <end position="262"/>
    </location>
</feature>
<dbReference type="EMBL" id="JADBEM010000001">
    <property type="protein sequence ID" value="MBE1605842.1"/>
    <property type="molecule type" value="Genomic_DNA"/>
</dbReference>
<evidence type="ECO:0000259" key="1">
    <source>
        <dbReference type="Pfam" id="PF01636"/>
    </source>
</evidence>
<dbReference type="RefSeq" id="WP_192750070.1">
    <property type="nucleotide sequence ID" value="NZ_BAABJL010000206.1"/>
</dbReference>
<reference evidence="2" key="1">
    <citation type="submission" date="2020-10" db="EMBL/GenBank/DDBJ databases">
        <title>Sequencing the genomes of 1000 actinobacteria strains.</title>
        <authorList>
            <person name="Klenk H.-P."/>
        </authorList>
    </citation>
    <scope>NUCLEOTIDE SEQUENCE</scope>
    <source>
        <strain evidence="2">DSM 45354</strain>
    </source>
</reference>